<dbReference type="AlphaFoldDB" id="A0A1H9YNK5"/>
<name>A0A1H9YNK5_9EURY</name>
<reference evidence="2" key="1">
    <citation type="submission" date="2016-10" db="EMBL/GenBank/DDBJ databases">
        <authorList>
            <person name="Varghese N."/>
            <person name="Submissions S."/>
        </authorList>
    </citation>
    <scope>NUCLEOTIDE SEQUENCE [LARGE SCALE GENOMIC DNA]</scope>
    <source>
        <strain evidence="2">CDM_6</strain>
    </source>
</reference>
<dbReference type="RefSeq" id="WP_092929137.1">
    <property type="nucleotide sequence ID" value="NZ_FOIC01000001.1"/>
</dbReference>
<accession>A0A1H9YNK5</accession>
<sequence>MENIEGQVIADVRSLTGDVPEAFSWCVDVDDDIYIFELGDGSFLIPVSDYEGNGPGAWRGKGVNDWEELAGSLIDSIAPMSTDAMNYRDWDDQSGYRPPVITLDTEERFFPAGDPEGNQPGVLYRILGSKTFIVDFEQA</sequence>
<evidence type="ECO:0000313" key="1">
    <source>
        <dbReference type="EMBL" id="SES70649.1"/>
    </source>
</evidence>
<organism evidence="1 2">
    <name type="scientific">Natrinema hispanicum</name>
    <dbReference type="NCBI Taxonomy" id="392421"/>
    <lineage>
        <taxon>Archaea</taxon>
        <taxon>Methanobacteriati</taxon>
        <taxon>Methanobacteriota</taxon>
        <taxon>Stenosarchaea group</taxon>
        <taxon>Halobacteria</taxon>
        <taxon>Halobacteriales</taxon>
        <taxon>Natrialbaceae</taxon>
        <taxon>Natrinema</taxon>
    </lineage>
</organism>
<protein>
    <submittedName>
        <fullName evidence="1">Uncharacterized protein</fullName>
    </submittedName>
</protein>
<gene>
    <name evidence="1" type="ORF">SAMN04488694_101181</name>
</gene>
<dbReference type="EMBL" id="FOIC01000001">
    <property type="protein sequence ID" value="SES70649.1"/>
    <property type="molecule type" value="Genomic_DNA"/>
</dbReference>
<proteinExistence type="predicted"/>
<keyword evidence="2" id="KW-1185">Reference proteome</keyword>
<dbReference type="OrthoDB" id="203786at2157"/>
<dbReference type="Proteomes" id="UP000199320">
    <property type="component" value="Unassembled WGS sequence"/>
</dbReference>
<evidence type="ECO:0000313" key="2">
    <source>
        <dbReference type="Proteomes" id="UP000199320"/>
    </source>
</evidence>